<dbReference type="Gene3D" id="1.10.3470.10">
    <property type="entry name" value="ABC transporter involved in vitamin B12 uptake, BtuC"/>
    <property type="match status" value="1"/>
</dbReference>
<dbReference type="InterPro" id="IPR037294">
    <property type="entry name" value="ABC_BtuC-like"/>
</dbReference>
<feature type="transmembrane region" description="Helical" evidence="7">
    <location>
        <begin position="175"/>
        <end position="196"/>
    </location>
</feature>
<feature type="transmembrane region" description="Helical" evidence="7">
    <location>
        <begin position="12"/>
        <end position="32"/>
    </location>
</feature>
<sequence length="287" mass="31260">MAMLSYSFMQRALFIGLIISLISSSMGLFLVLRRFSMVGDTLSHTALAGVALGMVTNTYPVYAAILTTLSASFLVEKLRKEYKEYAEISLAIVMAAGIGFASLLISIGKNKTIGIMNYMFGSISLVTEKDLIVVTILGVIIFATIIVFFRALFYITFDEGDAYFRGIPVKTLNLIFSMLVAITITLSMRIVGILLVSSMMTVPVATSIQIAKSFKKAFIYTNLFGMISVAMGLSASFYLDIAPGGAIVIVSLIILFIVIIYKRLSILLTKKKTTFTLDGGADNEQTI</sequence>
<dbReference type="RefSeq" id="WP_091729943.1">
    <property type="nucleotide sequence ID" value="NZ_FNQE01000017.1"/>
</dbReference>
<gene>
    <name evidence="8" type="ORF">SAMN05660462_01734</name>
</gene>
<keyword evidence="4 7" id="KW-1133">Transmembrane helix</keyword>
<protein>
    <submittedName>
        <fullName evidence="8">Zinc transport system permease protein</fullName>
    </submittedName>
</protein>
<evidence type="ECO:0000256" key="7">
    <source>
        <dbReference type="SAM" id="Phobius"/>
    </source>
</evidence>
<dbReference type="GO" id="GO:0055085">
    <property type="term" value="P:transmembrane transport"/>
    <property type="evidence" value="ECO:0007669"/>
    <property type="project" value="InterPro"/>
</dbReference>
<feature type="transmembrane region" description="Helical" evidence="7">
    <location>
        <begin position="44"/>
        <end position="65"/>
    </location>
</feature>
<organism evidence="8 9">
    <name type="scientific">Proteiniborus ethanoligenes</name>
    <dbReference type="NCBI Taxonomy" id="415015"/>
    <lineage>
        <taxon>Bacteria</taxon>
        <taxon>Bacillati</taxon>
        <taxon>Bacillota</taxon>
        <taxon>Clostridia</taxon>
        <taxon>Eubacteriales</taxon>
        <taxon>Proteiniborus</taxon>
    </lineage>
</organism>
<dbReference type="GO" id="GO:0010043">
    <property type="term" value="P:response to zinc ion"/>
    <property type="evidence" value="ECO:0007669"/>
    <property type="project" value="TreeGrafter"/>
</dbReference>
<dbReference type="PANTHER" id="PTHR30477:SF0">
    <property type="entry name" value="METAL TRANSPORT SYSTEM MEMBRANE PROTEIN TM_0125-RELATED"/>
    <property type="match status" value="1"/>
</dbReference>
<evidence type="ECO:0000256" key="4">
    <source>
        <dbReference type="ARBA" id="ARBA00022989"/>
    </source>
</evidence>
<keyword evidence="3 6" id="KW-0812">Transmembrane</keyword>
<dbReference type="Pfam" id="PF00950">
    <property type="entry name" value="ABC-3"/>
    <property type="match status" value="1"/>
</dbReference>
<keyword evidence="5 7" id="KW-0472">Membrane</keyword>
<proteinExistence type="inferred from homology"/>
<dbReference type="InterPro" id="IPR001626">
    <property type="entry name" value="ABC_TroCD"/>
</dbReference>
<dbReference type="Proteomes" id="UP000198625">
    <property type="component" value="Unassembled WGS sequence"/>
</dbReference>
<dbReference type="OrthoDB" id="9798540at2"/>
<dbReference type="GO" id="GO:0043190">
    <property type="term" value="C:ATP-binding cassette (ABC) transporter complex"/>
    <property type="evidence" value="ECO:0007669"/>
    <property type="project" value="InterPro"/>
</dbReference>
<dbReference type="SUPFAM" id="SSF81345">
    <property type="entry name" value="ABC transporter involved in vitamin B12 uptake, BtuC"/>
    <property type="match status" value="1"/>
</dbReference>
<comment type="subcellular location">
    <subcellularLocation>
        <location evidence="6">Cell membrane</location>
        <topology evidence="6">Multi-pass membrane protein</topology>
    </subcellularLocation>
    <subcellularLocation>
        <location evidence="1">Membrane</location>
        <topology evidence="1">Multi-pass membrane protein</topology>
    </subcellularLocation>
</comment>
<evidence type="ECO:0000256" key="5">
    <source>
        <dbReference type="ARBA" id="ARBA00023136"/>
    </source>
</evidence>
<evidence type="ECO:0000313" key="8">
    <source>
        <dbReference type="EMBL" id="SDZ06746.1"/>
    </source>
</evidence>
<feature type="transmembrane region" description="Helical" evidence="7">
    <location>
        <begin position="241"/>
        <end position="261"/>
    </location>
</feature>
<dbReference type="AlphaFoldDB" id="A0A1H3Q096"/>
<feature type="transmembrane region" description="Helical" evidence="7">
    <location>
        <begin position="85"/>
        <end position="110"/>
    </location>
</feature>
<keyword evidence="9" id="KW-1185">Reference proteome</keyword>
<name>A0A1H3Q096_9FIRM</name>
<dbReference type="EMBL" id="FNQE01000017">
    <property type="protein sequence ID" value="SDZ06746.1"/>
    <property type="molecule type" value="Genomic_DNA"/>
</dbReference>
<keyword evidence="6" id="KW-0813">Transport</keyword>
<evidence type="ECO:0000256" key="6">
    <source>
        <dbReference type="RuleBase" id="RU003943"/>
    </source>
</evidence>
<feature type="transmembrane region" description="Helical" evidence="7">
    <location>
        <begin position="131"/>
        <end position="155"/>
    </location>
</feature>
<evidence type="ECO:0000256" key="3">
    <source>
        <dbReference type="ARBA" id="ARBA00022692"/>
    </source>
</evidence>
<evidence type="ECO:0000256" key="2">
    <source>
        <dbReference type="ARBA" id="ARBA00008034"/>
    </source>
</evidence>
<evidence type="ECO:0000256" key="1">
    <source>
        <dbReference type="ARBA" id="ARBA00004141"/>
    </source>
</evidence>
<feature type="transmembrane region" description="Helical" evidence="7">
    <location>
        <begin position="217"/>
        <end position="235"/>
    </location>
</feature>
<accession>A0A1H3Q096</accession>
<reference evidence="8 9" key="1">
    <citation type="submission" date="2016-10" db="EMBL/GenBank/DDBJ databases">
        <authorList>
            <person name="de Groot N.N."/>
        </authorList>
    </citation>
    <scope>NUCLEOTIDE SEQUENCE [LARGE SCALE GENOMIC DNA]</scope>
    <source>
        <strain evidence="8 9">DSM 21650</strain>
    </source>
</reference>
<evidence type="ECO:0000313" key="9">
    <source>
        <dbReference type="Proteomes" id="UP000198625"/>
    </source>
</evidence>
<dbReference type="STRING" id="415015.SAMN05660462_01734"/>
<dbReference type="PANTHER" id="PTHR30477">
    <property type="entry name" value="ABC-TRANSPORTER METAL-BINDING PROTEIN"/>
    <property type="match status" value="1"/>
</dbReference>
<comment type="similarity">
    <text evidence="2 6">Belongs to the ABC-3 integral membrane protein family.</text>
</comment>